<dbReference type="SFLD" id="SFLDG00358">
    <property type="entry name" value="Main_(cytGST)"/>
    <property type="match status" value="1"/>
</dbReference>
<dbReference type="SFLD" id="SFLDS00019">
    <property type="entry name" value="Glutathione_Transferase_(cytos"/>
    <property type="match status" value="1"/>
</dbReference>
<proteinExistence type="predicted"/>
<dbReference type="Gene3D" id="1.20.1050.10">
    <property type="match status" value="1"/>
</dbReference>
<evidence type="ECO:0000259" key="1">
    <source>
        <dbReference type="PROSITE" id="PS50404"/>
    </source>
</evidence>
<dbReference type="Proteomes" id="UP000192132">
    <property type="component" value="Unassembled WGS sequence"/>
</dbReference>
<comment type="caution">
    <text evidence="3">The sequence shown here is derived from an EMBL/GenBank/DDBJ whole genome shotgun (WGS) entry which is preliminary data.</text>
</comment>
<keyword evidence="4" id="KW-1185">Reference proteome</keyword>
<dbReference type="InterPro" id="IPR036249">
    <property type="entry name" value="Thioredoxin-like_sf"/>
</dbReference>
<evidence type="ECO:0000313" key="4">
    <source>
        <dbReference type="Proteomes" id="UP000192132"/>
    </source>
</evidence>
<evidence type="ECO:0000313" key="3">
    <source>
        <dbReference type="EMBL" id="ONG41780.1"/>
    </source>
</evidence>
<evidence type="ECO:0000259" key="2">
    <source>
        <dbReference type="PROSITE" id="PS50405"/>
    </source>
</evidence>
<dbReference type="EMBL" id="MLCN01000007">
    <property type="protein sequence ID" value="ONG41780.1"/>
    <property type="molecule type" value="Genomic_DNA"/>
</dbReference>
<dbReference type="Pfam" id="PF00043">
    <property type="entry name" value="GST_C"/>
    <property type="match status" value="1"/>
</dbReference>
<protein>
    <submittedName>
        <fullName evidence="3">Starvation protein A</fullName>
    </submittedName>
</protein>
<dbReference type="STRING" id="1907941.BKE30_02780"/>
<dbReference type="SUPFAM" id="SSF47616">
    <property type="entry name" value="GST C-terminal domain-like"/>
    <property type="match status" value="1"/>
</dbReference>
<dbReference type="PROSITE" id="PS50404">
    <property type="entry name" value="GST_NTER"/>
    <property type="match status" value="1"/>
</dbReference>
<feature type="domain" description="GST N-terminal" evidence="1">
    <location>
        <begin position="9"/>
        <end position="85"/>
    </location>
</feature>
<dbReference type="Pfam" id="PF13409">
    <property type="entry name" value="GST_N_2"/>
    <property type="match status" value="1"/>
</dbReference>
<feature type="domain" description="GST C-terminal" evidence="2">
    <location>
        <begin position="90"/>
        <end position="212"/>
    </location>
</feature>
<dbReference type="Gene3D" id="3.40.30.10">
    <property type="entry name" value="Glutaredoxin"/>
    <property type="match status" value="1"/>
</dbReference>
<name>A0A1S8CY88_9GAMM</name>
<dbReference type="InterPro" id="IPR010987">
    <property type="entry name" value="Glutathione-S-Trfase_C-like"/>
</dbReference>
<dbReference type="OrthoDB" id="9781431at2"/>
<dbReference type="PANTHER" id="PTHR43968:SF6">
    <property type="entry name" value="GLUTATHIONE S-TRANSFERASE OMEGA"/>
    <property type="match status" value="1"/>
</dbReference>
<organism evidence="3 4">
    <name type="scientific">Alkanindiges hydrocarboniclasticus</name>
    <dbReference type="NCBI Taxonomy" id="1907941"/>
    <lineage>
        <taxon>Bacteria</taxon>
        <taxon>Pseudomonadati</taxon>
        <taxon>Pseudomonadota</taxon>
        <taxon>Gammaproteobacteria</taxon>
        <taxon>Moraxellales</taxon>
        <taxon>Moraxellaceae</taxon>
        <taxon>Alkanindiges</taxon>
    </lineage>
</organism>
<dbReference type="GO" id="GO:0005737">
    <property type="term" value="C:cytoplasm"/>
    <property type="evidence" value="ECO:0007669"/>
    <property type="project" value="TreeGrafter"/>
</dbReference>
<reference evidence="3 4" key="1">
    <citation type="submission" date="2016-10" db="EMBL/GenBank/DDBJ databases">
        <title>Draft Genome sequence of Alkanindiges sp. strain H1.</title>
        <authorList>
            <person name="Subhash Y."/>
            <person name="Lee S."/>
        </authorList>
    </citation>
    <scope>NUCLEOTIDE SEQUENCE [LARGE SCALE GENOMIC DNA]</scope>
    <source>
        <strain evidence="3 4">H1</strain>
    </source>
</reference>
<dbReference type="AlphaFoldDB" id="A0A1S8CY88"/>
<accession>A0A1S8CY88</accession>
<dbReference type="PROSITE" id="PS50405">
    <property type="entry name" value="GST_CTER"/>
    <property type="match status" value="1"/>
</dbReference>
<dbReference type="InterPro" id="IPR004045">
    <property type="entry name" value="Glutathione_S-Trfase_N"/>
</dbReference>
<gene>
    <name evidence="3" type="ORF">BKE30_02780</name>
</gene>
<dbReference type="RefSeq" id="WP_076877150.1">
    <property type="nucleotide sequence ID" value="NZ_MLCN01000007.1"/>
</dbReference>
<dbReference type="SUPFAM" id="SSF52833">
    <property type="entry name" value="Thioredoxin-like"/>
    <property type="match status" value="1"/>
</dbReference>
<dbReference type="InterPro" id="IPR036282">
    <property type="entry name" value="Glutathione-S-Trfase_C_sf"/>
</dbReference>
<sequence>MNNDLTPQQGIILYSHPDDHYSHRIRLALAEKNVKYQLVLVDEFSEDVADLNPYNQLPTLVERQVRLYESHVILEYLDERYRQAKLLPDTPNLRAEQRQYAWRIEQDWMKLADILLRHPDTLDEQAANQARQSLGQSLVSLSPLFAHFPFFMSEQFGYNDCILAPLLWRLPQMKIHLPSAHCKPLLAYCKRLFERPAFIASLTESERHKQQYPLHR</sequence>
<dbReference type="PANTHER" id="PTHR43968">
    <property type="match status" value="1"/>
</dbReference>
<dbReference type="InterPro" id="IPR050983">
    <property type="entry name" value="GST_Omega/HSP26"/>
</dbReference>
<dbReference type="InterPro" id="IPR004046">
    <property type="entry name" value="GST_C"/>
</dbReference>
<dbReference type="InterPro" id="IPR040079">
    <property type="entry name" value="Glutathione_S-Trfase"/>
</dbReference>